<accession>A0A0F9T678</accession>
<reference evidence="2" key="1">
    <citation type="journal article" date="2015" name="Nature">
        <title>Complex archaea that bridge the gap between prokaryotes and eukaryotes.</title>
        <authorList>
            <person name="Spang A."/>
            <person name="Saw J.H."/>
            <person name="Jorgensen S.L."/>
            <person name="Zaremba-Niedzwiedzka K."/>
            <person name="Martijn J."/>
            <person name="Lind A.E."/>
            <person name="van Eijk R."/>
            <person name="Schleper C."/>
            <person name="Guy L."/>
            <person name="Ettema T.J."/>
        </authorList>
    </citation>
    <scope>NUCLEOTIDE SEQUENCE</scope>
</reference>
<dbReference type="PANTHER" id="PTHR47619">
    <property type="entry name" value="METALLO-HYDROLASE YYCJ-RELATED"/>
    <property type="match status" value="1"/>
</dbReference>
<dbReference type="Pfam" id="PF12706">
    <property type="entry name" value="Lactamase_B_2"/>
    <property type="match status" value="1"/>
</dbReference>
<organism evidence="2">
    <name type="scientific">marine sediment metagenome</name>
    <dbReference type="NCBI Taxonomy" id="412755"/>
    <lineage>
        <taxon>unclassified sequences</taxon>
        <taxon>metagenomes</taxon>
        <taxon>ecological metagenomes</taxon>
    </lineage>
</organism>
<dbReference type="EMBL" id="LAZR01000404">
    <property type="protein sequence ID" value="KKN70367.1"/>
    <property type="molecule type" value="Genomic_DNA"/>
</dbReference>
<dbReference type="PANTHER" id="PTHR47619:SF1">
    <property type="entry name" value="EXODEOXYRIBONUCLEASE WALJ"/>
    <property type="match status" value="1"/>
</dbReference>
<proteinExistence type="predicted"/>
<dbReference type="SMART" id="SM00849">
    <property type="entry name" value="Lactamase_B"/>
    <property type="match status" value="1"/>
</dbReference>
<gene>
    <name evidence="2" type="ORF">LCGC14_0431670</name>
</gene>
<dbReference type="AlphaFoldDB" id="A0A0F9T678"/>
<name>A0A0F9T678_9ZZZZ</name>
<protein>
    <recommendedName>
        <fullName evidence="1">Metallo-beta-lactamase domain-containing protein</fullName>
    </recommendedName>
</protein>
<dbReference type="SUPFAM" id="SSF56281">
    <property type="entry name" value="Metallo-hydrolase/oxidoreductase"/>
    <property type="match status" value="1"/>
</dbReference>
<evidence type="ECO:0000259" key="1">
    <source>
        <dbReference type="SMART" id="SM00849"/>
    </source>
</evidence>
<feature type="domain" description="Metallo-beta-lactamase" evidence="1">
    <location>
        <begin position="11"/>
        <end position="191"/>
    </location>
</feature>
<dbReference type="InterPro" id="IPR052533">
    <property type="entry name" value="WalJ/YycJ-like"/>
</dbReference>
<evidence type="ECO:0000313" key="2">
    <source>
        <dbReference type="EMBL" id="KKN70367.1"/>
    </source>
</evidence>
<dbReference type="InterPro" id="IPR001279">
    <property type="entry name" value="Metallo-B-lactamas"/>
</dbReference>
<comment type="caution">
    <text evidence="2">The sequence shown here is derived from an EMBL/GenBank/DDBJ whole genome shotgun (WGS) entry which is preliminary data.</text>
</comment>
<dbReference type="Gene3D" id="3.60.15.10">
    <property type="entry name" value="Ribonuclease Z/Hydroxyacylglutathione hydrolase-like"/>
    <property type="match status" value="1"/>
</dbReference>
<dbReference type="InterPro" id="IPR036866">
    <property type="entry name" value="RibonucZ/Hydroxyglut_hydro"/>
</dbReference>
<sequence length="254" mass="27656">MQVVSLQSGSNGNCYVVEGGGVRVLVDAGLSGREARRRLASVGRDIDDTDALLVSHDHSDHSRCAGIYHRMFGVEIHATAGTMRTASRKLSLGRLGPVRRFPPGRDLHIGELRVETIPTPHDGTDPVSFVFDDGRRRLGILTDLGHVFDGLADLIASLDAVIIESNYDERMLETGPYPRFLKRRIRGRGGHISNIESARLIDQAGGRLTWACLAHLSQTNNSPDTALRTFRDVLGDGPALHLAGRHAATKIMTV</sequence>